<dbReference type="Pfam" id="PF04542">
    <property type="entry name" value="Sigma70_r2"/>
    <property type="match status" value="1"/>
</dbReference>
<name>A0A0G1TG16_9BACT</name>
<accession>A0A0G1TG16</accession>
<dbReference type="GO" id="GO:0016987">
    <property type="term" value="F:sigma factor activity"/>
    <property type="evidence" value="ECO:0007669"/>
    <property type="project" value="UniProtKB-KW"/>
</dbReference>
<dbReference type="InterPro" id="IPR039425">
    <property type="entry name" value="RNA_pol_sigma-70-like"/>
</dbReference>
<evidence type="ECO:0000313" key="8">
    <source>
        <dbReference type="EMBL" id="KKU80762.1"/>
    </source>
</evidence>
<dbReference type="AlphaFoldDB" id="A0A0G1TG16"/>
<dbReference type="NCBIfam" id="TIGR02937">
    <property type="entry name" value="sigma70-ECF"/>
    <property type="match status" value="1"/>
</dbReference>
<dbReference type="Gene3D" id="1.10.10.10">
    <property type="entry name" value="Winged helix-like DNA-binding domain superfamily/Winged helix DNA-binding domain"/>
    <property type="match status" value="1"/>
</dbReference>
<dbReference type="InterPro" id="IPR013324">
    <property type="entry name" value="RNA_pol_sigma_r3/r4-like"/>
</dbReference>
<evidence type="ECO:0000256" key="2">
    <source>
        <dbReference type="ARBA" id="ARBA00023015"/>
    </source>
</evidence>
<dbReference type="Pfam" id="PF08281">
    <property type="entry name" value="Sigma70_r4_2"/>
    <property type="match status" value="1"/>
</dbReference>
<dbReference type="GO" id="GO:0006352">
    <property type="term" value="P:DNA-templated transcription initiation"/>
    <property type="evidence" value="ECO:0007669"/>
    <property type="project" value="InterPro"/>
</dbReference>
<evidence type="ECO:0000259" key="7">
    <source>
        <dbReference type="Pfam" id="PF08281"/>
    </source>
</evidence>
<comment type="similarity">
    <text evidence="1">Belongs to the sigma-70 factor family. ECF subfamily.</text>
</comment>
<protein>
    <submittedName>
        <fullName evidence="8">ECF-family RNA polymerase sigma factor</fullName>
    </submittedName>
</protein>
<dbReference type="InterPro" id="IPR013249">
    <property type="entry name" value="RNA_pol_sigma70_r4_t2"/>
</dbReference>
<gene>
    <name evidence="8" type="ORF">UY08_C0010G0008</name>
</gene>
<evidence type="ECO:0000256" key="5">
    <source>
        <dbReference type="ARBA" id="ARBA00023163"/>
    </source>
</evidence>
<keyword evidence="5" id="KW-0804">Transcription</keyword>
<dbReference type="InterPro" id="IPR013325">
    <property type="entry name" value="RNA_pol_sigma_r2"/>
</dbReference>
<sequence>MEDSTLLRHILARDRRALAVFYRTYAPKLRRFIGAKVNDGRDGEEILQDTLFGFLESIRDFQGKSNLQTFLFSICSHKIIDFYRRRKIKQVVFSRMPQLEALVSPLMSPEDELDTVFLKEKVMTVFSKLLPNYKRVLVLKYFDHMSVGEIAQKLTITLKSAESQLFRARRAFVELFVSI</sequence>
<keyword evidence="3" id="KW-0731">Sigma factor</keyword>
<organism evidence="8 9">
    <name type="scientific">Candidatus Gottesmanbacteria bacterium GW2011_GWA1_47_8</name>
    <dbReference type="NCBI Taxonomy" id="1618438"/>
    <lineage>
        <taxon>Bacteria</taxon>
        <taxon>Candidatus Gottesmaniibacteriota</taxon>
    </lineage>
</organism>
<dbReference type="PANTHER" id="PTHR43133:SF8">
    <property type="entry name" value="RNA POLYMERASE SIGMA FACTOR HI_1459-RELATED"/>
    <property type="match status" value="1"/>
</dbReference>
<evidence type="ECO:0000256" key="4">
    <source>
        <dbReference type="ARBA" id="ARBA00023125"/>
    </source>
</evidence>
<dbReference type="SUPFAM" id="SSF88946">
    <property type="entry name" value="Sigma2 domain of RNA polymerase sigma factors"/>
    <property type="match status" value="1"/>
</dbReference>
<dbReference type="GO" id="GO:0003677">
    <property type="term" value="F:DNA binding"/>
    <property type="evidence" value="ECO:0007669"/>
    <property type="project" value="UniProtKB-KW"/>
</dbReference>
<reference evidence="8 9" key="1">
    <citation type="journal article" date="2015" name="Nature">
        <title>rRNA introns, odd ribosomes, and small enigmatic genomes across a large radiation of phyla.</title>
        <authorList>
            <person name="Brown C.T."/>
            <person name="Hug L.A."/>
            <person name="Thomas B.C."/>
            <person name="Sharon I."/>
            <person name="Castelle C.J."/>
            <person name="Singh A."/>
            <person name="Wilkins M.J."/>
            <person name="Williams K.H."/>
            <person name="Banfield J.F."/>
        </authorList>
    </citation>
    <scope>NUCLEOTIDE SEQUENCE [LARGE SCALE GENOMIC DNA]</scope>
</reference>
<proteinExistence type="inferred from homology"/>
<keyword evidence="4" id="KW-0238">DNA-binding</keyword>
<dbReference type="Gene3D" id="1.10.1740.10">
    <property type="match status" value="1"/>
</dbReference>
<dbReference type="SUPFAM" id="SSF88659">
    <property type="entry name" value="Sigma3 and sigma4 domains of RNA polymerase sigma factors"/>
    <property type="match status" value="1"/>
</dbReference>
<evidence type="ECO:0000256" key="3">
    <source>
        <dbReference type="ARBA" id="ARBA00023082"/>
    </source>
</evidence>
<feature type="domain" description="RNA polymerase sigma factor 70 region 4 type 2" evidence="7">
    <location>
        <begin position="120"/>
        <end position="171"/>
    </location>
</feature>
<keyword evidence="2" id="KW-0805">Transcription regulation</keyword>
<dbReference type="InterPro" id="IPR036388">
    <property type="entry name" value="WH-like_DNA-bd_sf"/>
</dbReference>
<evidence type="ECO:0000313" key="9">
    <source>
        <dbReference type="Proteomes" id="UP000034212"/>
    </source>
</evidence>
<evidence type="ECO:0000256" key="1">
    <source>
        <dbReference type="ARBA" id="ARBA00010641"/>
    </source>
</evidence>
<dbReference type="InterPro" id="IPR007627">
    <property type="entry name" value="RNA_pol_sigma70_r2"/>
</dbReference>
<evidence type="ECO:0000259" key="6">
    <source>
        <dbReference type="Pfam" id="PF04542"/>
    </source>
</evidence>
<comment type="caution">
    <text evidence="8">The sequence shown here is derived from an EMBL/GenBank/DDBJ whole genome shotgun (WGS) entry which is preliminary data.</text>
</comment>
<dbReference type="Proteomes" id="UP000034212">
    <property type="component" value="Unassembled WGS sequence"/>
</dbReference>
<feature type="domain" description="RNA polymerase sigma-70 region 2" evidence="6">
    <location>
        <begin position="21"/>
        <end position="87"/>
    </location>
</feature>
<dbReference type="InterPro" id="IPR014284">
    <property type="entry name" value="RNA_pol_sigma-70_dom"/>
</dbReference>
<dbReference type="PANTHER" id="PTHR43133">
    <property type="entry name" value="RNA POLYMERASE ECF-TYPE SIGMA FACTO"/>
    <property type="match status" value="1"/>
</dbReference>
<dbReference type="EMBL" id="LCOQ01000010">
    <property type="protein sequence ID" value="KKU80762.1"/>
    <property type="molecule type" value="Genomic_DNA"/>
</dbReference>